<comment type="caution">
    <text evidence="3">The sequence shown here is derived from an EMBL/GenBank/DDBJ whole genome shotgun (WGS) entry which is preliminary data.</text>
</comment>
<feature type="compositionally biased region" description="Basic and acidic residues" evidence="1">
    <location>
        <begin position="1"/>
        <end position="20"/>
    </location>
</feature>
<gene>
    <name evidence="3" type="ORF">GCM10007916_32320</name>
</gene>
<sequence length="90" mass="10599">MAKESFDRITHDLFADEVRPGRPKSNPHSRKVQLKINKQKQVLRDRQKGLKRIELKVDSELFNLLNQLSEEQNINRSELITQLLHAQINN</sequence>
<feature type="compositionally biased region" description="Basic residues" evidence="1">
    <location>
        <begin position="21"/>
        <end position="32"/>
    </location>
</feature>
<accession>A0ABQ6E457</accession>
<feature type="domain" description="Ribbon-helix-helix protein CopG" evidence="2">
    <location>
        <begin position="51"/>
        <end position="88"/>
    </location>
</feature>
<name>A0ABQ6E457_9GAMM</name>
<feature type="region of interest" description="Disordered" evidence="1">
    <location>
        <begin position="1"/>
        <end position="32"/>
    </location>
</feature>
<reference evidence="4" key="1">
    <citation type="journal article" date="2019" name="Int. J. Syst. Evol. Microbiol.">
        <title>The Global Catalogue of Microorganisms (GCM) 10K type strain sequencing project: providing services to taxonomists for standard genome sequencing and annotation.</title>
        <authorList>
            <consortium name="The Broad Institute Genomics Platform"/>
            <consortium name="The Broad Institute Genome Sequencing Center for Infectious Disease"/>
            <person name="Wu L."/>
            <person name="Ma J."/>
        </authorList>
    </citation>
    <scope>NUCLEOTIDE SEQUENCE [LARGE SCALE GENOMIC DNA]</scope>
    <source>
        <strain evidence="4">NBRC 103166</strain>
    </source>
</reference>
<dbReference type="InterPro" id="IPR002145">
    <property type="entry name" value="CopG"/>
</dbReference>
<proteinExistence type="predicted"/>
<dbReference type="NCBIfam" id="NF008671">
    <property type="entry name" value="PRK11675.1"/>
    <property type="match status" value="1"/>
</dbReference>
<dbReference type="EMBL" id="BSPQ01000019">
    <property type="protein sequence ID" value="GLS92162.1"/>
    <property type="molecule type" value="Genomic_DNA"/>
</dbReference>
<dbReference type="Pfam" id="PF01402">
    <property type="entry name" value="RHH_1"/>
    <property type="match status" value="1"/>
</dbReference>
<evidence type="ECO:0000259" key="2">
    <source>
        <dbReference type="Pfam" id="PF01402"/>
    </source>
</evidence>
<evidence type="ECO:0000313" key="3">
    <source>
        <dbReference type="EMBL" id="GLS92162.1"/>
    </source>
</evidence>
<organism evidence="3 4">
    <name type="scientific">Psychromonas marina</name>
    <dbReference type="NCBI Taxonomy" id="88364"/>
    <lineage>
        <taxon>Bacteria</taxon>
        <taxon>Pseudomonadati</taxon>
        <taxon>Pseudomonadota</taxon>
        <taxon>Gammaproteobacteria</taxon>
        <taxon>Alteromonadales</taxon>
        <taxon>Psychromonadaceae</taxon>
        <taxon>Psychromonas</taxon>
    </lineage>
</organism>
<keyword evidence="4" id="KW-1185">Reference proteome</keyword>
<dbReference type="RefSeq" id="WP_284205256.1">
    <property type="nucleotide sequence ID" value="NZ_BSPQ01000019.1"/>
</dbReference>
<evidence type="ECO:0000256" key="1">
    <source>
        <dbReference type="SAM" id="MobiDB-lite"/>
    </source>
</evidence>
<dbReference type="Proteomes" id="UP001157353">
    <property type="component" value="Unassembled WGS sequence"/>
</dbReference>
<evidence type="ECO:0000313" key="4">
    <source>
        <dbReference type="Proteomes" id="UP001157353"/>
    </source>
</evidence>
<protein>
    <submittedName>
        <fullName evidence="3">LexA family transcriptional regulator</fullName>
    </submittedName>
</protein>